<dbReference type="Gene3D" id="3.40.630.30">
    <property type="match status" value="1"/>
</dbReference>
<dbReference type="EMBL" id="JALP01000167">
    <property type="protein sequence ID" value="THG90203.1"/>
    <property type="molecule type" value="Genomic_DNA"/>
</dbReference>
<sequence>MNWVVKEFNQLTNEELYEIIRLRVNVFIVEQNCPYEELDGADKKALHLFLKDEKGAMLAYSRLFLKGDYFEEASIGRVIVAQKQRSLGYGVQLLNKAISILEEEKEQKSIFIQAQSYLEKFYQSFGFYSVSESYMHDGLLHTDMRKERNKPIGGSI</sequence>
<dbReference type="Pfam" id="PF13673">
    <property type="entry name" value="Acetyltransf_10"/>
    <property type="match status" value="1"/>
</dbReference>
<dbReference type="GO" id="GO:0016747">
    <property type="term" value="F:acyltransferase activity, transferring groups other than amino-acyl groups"/>
    <property type="evidence" value="ECO:0007669"/>
    <property type="project" value="InterPro"/>
</dbReference>
<dbReference type="SUPFAM" id="SSF55729">
    <property type="entry name" value="Acyl-CoA N-acyltransferases (Nat)"/>
    <property type="match status" value="1"/>
</dbReference>
<organism evidence="2 4">
    <name type="scientific">Alkalihalobacillus alcalophilus ATCC 27647 = CGMCC 1.3604</name>
    <dbReference type="NCBI Taxonomy" id="1218173"/>
    <lineage>
        <taxon>Bacteria</taxon>
        <taxon>Bacillati</taxon>
        <taxon>Bacillota</taxon>
        <taxon>Bacilli</taxon>
        <taxon>Bacillales</taxon>
        <taxon>Bacillaceae</taxon>
        <taxon>Alkalihalobacillus</taxon>
    </lineage>
</organism>
<keyword evidence="4" id="KW-1185">Reference proteome</keyword>
<comment type="caution">
    <text evidence="2">The sequence shown here is derived from an EMBL/GenBank/DDBJ whole genome shotgun (WGS) entry which is preliminary data.</text>
</comment>
<reference evidence="2 4" key="1">
    <citation type="journal article" date="2014" name="Genome Announc.">
        <title>Draft Genome Sequence of Bacillus alcalophilus AV1934, a Classic Alkaliphile Isolated from Human Feces in 1934.</title>
        <authorList>
            <person name="Attie O."/>
            <person name="Jayaprakash A."/>
            <person name="Shah H."/>
            <person name="Paulsen I.T."/>
            <person name="Morino M."/>
            <person name="Takahashi Y."/>
            <person name="Narumi I."/>
            <person name="Sachidanandam R."/>
            <person name="Satoh K."/>
            <person name="Ito M."/>
            <person name="Krulwich T.A."/>
        </authorList>
    </citation>
    <scope>NUCLEOTIDE SEQUENCE [LARGE SCALE GENOMIC DNA]</scope>
    <source>
        <strain evidence="2 4">AV1934</strain>
    </source>
</reference>
<reference evidence="3 5" key="2">
    <citation type="submission" date="2014-01" db="EMBL/GenBank/DDBJ databases">
        <title>Draft genome sequencing of Bacillus alcalophilus CGMCC 1.3604.</title>
        <authorList>
            <person name="Yang J."/>
            <person name="Diao L."/>
            <person name="Yang S."/>
        </authorList>
    </citation>
    <scope>NUCLEOTIDE SEQUENCE [LARGE SCALE GENOMIC DNA]</scope>
    <source>
        <strain evidence="3 5">CGMCC 1.3604</strain>
    </source>
</reference>
<name>A0A094WGC3_ALKAL</name>
<dbReference type="Proteomes" id="UP000297014">
    <property type="component" value="Unassembled WGS sequence"/>
</dbReference>
<dbReference type="PROSITE" id="PS51186">
    <property type="entry name" value="GNAT"/>
    <property type="match status" value="1"/>
</dbReference>
<dbReference type="InterPro" id="IPR016181">
    <property type="entry name" value="Acyl_CoA_acyltransferase"/>
</dbReference>
<evidence type="ECO:0000259" key="1">
    <source>
        <dbReference type="PROSITE" id="PS51186"/>
    </source>
</evidence>
<evidence type="ECO:0000313" key="5">
    <source>
        <dbReference type="Proteomes" id="UP000297014"/>
    </source>
</evidence>
<evidence type="ECO:0000313" key="4">
    <source>
        <dbReference type="Proteomes" id="UP000002754"/>
    </source>
</evidence>
<gene>
    <name evidence="3" type="ORF">AJ85_12225</name>
    <name evidence="2" type="ORF">BALCAV_0214005</name>
</gene>
<accession>A0A094WGC3</accession>
<keyword evidence="2" id="KW-0808">Transferase</keyword>
<evidence type="ECO:0000313" key="2">
    <source>
        <dbReference type="EMBL" id="KGA96784.1"/>
    </source>
</evidence>
<proteinExistence type="predicted"/>
<evidence type="ECO:0000313" key="3">
    <source>
        <dbReference type="EMBL" id="THG90203.1"/>
    </source>
</evidence>
<dbReference type="InterPro" id="IPR000182">
    <property type="entry name" value="GNAT_dom"/>
</dbReference>
<dbReference type="Proteomes" id="UP000002754">
    <property type="component" value="Unassembled WGS sequence"/>
</dbReference>
<dbReference type="eggNOG" id="COG2153">
    <property type="taxonomic scope" value="Bacteria"/>
</dbReference>
<dbReference type="CDD" id="cd04301">
    <property type="entry name" value="NAT_SF"/>
    <property type="match status" value="1"/>
</dbReference>
<feature type="domain" description="N-acetyltransferase" evidence="1">
    <location>
        <begin position="6"/>
        <end position="149"/>
    </location>
</feature>
<dbReference type="STRING" id="1218173.BALCAV_0214005"/>
<dbReference type="RefSeq" id="WP_003322365.1">
    <property type="nucleotide sequence ID" value="NZ_ALPT02000046.1"/>
</dbReference>
<dbReference type="AlphaFoldDB" id="A0A094WGC3"/>
<protein>
    <submittedName>
        <fullName evidence="2">GNAT family acetyltransferase</fullName>
    </submittedName>
</protein>
<dbReference type="EMBL" id="ALPT02000046">
    <property type="protein sequence ID" value="KGA96784.1"/>
    <property type="molecule type" value="Genomic_DNA"/>
</dbReference>